<organism evidence="2 3">
    <name type="scientific">Kitasatospora cinereorecta</name>
    <dbReference type="NCBI Taxonomy" id="285560"/>
    <lineage>
        <taxon>Bacteria</taxon>
        <taxon>Bacillati</taxon>
        <taxon>Actinomycetota</taxon>
        <taxon>Actinomycetes</taxon>
        <taxon>Kitasatosporales</taxon>
        <taxon>Streptomycetaceae</taxon>
        <taxon>Kitasatospora</taxon>
    </lineage>
</organism>
<feature type="domain" description="N-acetyltransferase" evidence="1">
    <location>
        <begin position="9"/>
        <end position="162"/>
    </location>
</feature>
<evidence type="ECO:0000313" key="3">
    <source>
        <dbReference type="Proteomes" id="UP001596066"/>
    </source>
</evidence>
<dbReference type="RefSeq" id="WP_346147316.1">
    <property type="nucleotide sequence ID" value="NZ_BAAAUA010000034.1"/>
</dbReference>
<keyword evidence="2" id="KW-0808">Transferase</keyword>
<dbReference type="PROSITE" id="PS51186">
    <property type="entry name" value="GNAT"/>
    <property type="match status" value="1"/>
</dbReference>
<comment type="caution">
    <text evidence="2">The sequence shown here is derived from an EMBL/GenBank/DDBJ whole genome shotgun (WGS) entry which is preliminary data.</text>
</comment>
<dbReference type="EC" id="2.3.-.-" evidence="2"/>
<proteinExistence type="predicted"/>
<dbReference type="InterPro" id="IPR000182">
    <property type="entry name" value="GNAT_dom"/>
</dbReference>
<keyword evidence="3" id="KW-1185">Reference proteome</keyword>
<accession>A0ABW0VBN0</accession>
<name>A0ABW0VBN0_9ACTN</name>
<dbReference type="EMBL" id="JBHSOC010000022">
    <property type="protein sequence ID" value="MFC5642710.1"/>
    <property type="molecule type" value="Genomic_DNA"/>
</dbReference>
<dbReference type="InterPro" id="IPR051531">
    <property type="entry name" value="N-acetyltransferase"/>
</dbReference>
<dbReference type="CDD" id="cd04301">
    <property type="entry name" value="NAT_SF"/>
    <property type="match status" value="1"/>
</dbReference>
<dbReference type="Gene3D" id="3.40.630.30">
    <property type="match status" value="1"/>
</dbReference>
<dbReference type="Proteomes" id="UP001596066">
    <property type="component" value="Unassembled WGS sequence"/>
</dbReference>
<dbReference type="SUPFAM" id="SSF55729">
    <property type="entry name" value="Acyl-CoA N-acyltransferases (Nat)"/>
    <property type="match status" value="1"/>
</dbReference>
<reference evidence="3" key="1">
    <citation type="journal article" date="2019" name="Int. J. Syst. Evol. Microbiol.">
        <title>The Global Catalogue of Microorganisms (GCM) 10K type strain sequencing project: providing services to taxonomists for standard genome sequencing and annotation.</title>
        <authorList>
            <consortium name="The Broad Institute Genomics Platform"/>
            <consortium name="The Broad Institute Genome Sequencing Center for Infectious Disease"/>
            <person name="Wu L."/>
            <person name="Ma J."/>
        </authorList>
    </citation>
    <scope>NUCLEOTIDE SEQUENCE [LARGE SCALE GENOMIC DNA]</scope>
    <source>
        <strain evidence="3">CGMCC 4.1622</strain>
    </source>
</reference>
<evidence type="ECO:0000313" key="2">
    <source>
        <dbReference type="EMBL" id="MFC5642710.1"/>
    </source>
</evidence>
<protein>
    <submittedName>
        <fullName evidence="2">GNAT family N-acetyltransferase</fullName>
        <ecNumber evidence="2">2.3.-.-</ecNumber>
    </submittedName>
</protein>
<dbReference type="Pfam" id="PF13302">
    <property type="entry name" value="Acetyltransf_3"/>
    <property type="match status" value="1"/>
</dbReference>
<evidence type="ECO:0000259" key="1">
    <source>
        <dbReference type="PROSITE" id="PS51186"/>
    </source>
</evidence>
<sequence length="162" mass="17144">MNDLLTGRLIIRPLTAADAETIVADDAGSHPDWAPDYPAPGERIGARMFLKACAAIGDPQPFGNYEIRLREHGTAIGGIGFHGGPDENGAVEVGYGLAESARGQGYAREALAAVVELARTHGAAAVLADTTHDNVPSQRVLLAAGLELVRQDDELQYYRLAL</sequence>
<dbReference type="PANTHER" id="PTHR43792:SF13">
    <property type="entry name" value="ACETYLTRANSFERASE"/>
    <property type="match status" value="1"/>
</dbReference>
<dbReference type="PANTHER" id="PTHR43792">
    <property type="entry name" value="GNAT FAMILY, PUTATIVE (AFU_ORTHOLOGUE AFUA_3G00765)-RELATED-RELATED"/>
    <property type="match status" value="1"/>
</dbReference>
<dbReference type="InterPro" id="IPR016181">
    <property type="entry name" value="Acyl_CoA_acyltransferase"/>
</dbReference>
<keyword evidence="2" id="KW-0012">Acyltransferase</keyword>
<dbReference type="GO" id="GO:0016746">
    <property type="term" value="F:acyltransferase activity"/>
    <property type="evidence" value="ECO:0007669"/>
    <property type="project" value="UniProtKB-KW"/>
</dbReference>
<gene>
    <name evidence="2" type="ORF">ACFPZF_15280</name>
</gene>